<dbReference type="SUPFAM" id="SSF63829">
    <property type="entry name" value="Calcium-dependent phosphotriesterase"/>
    <property type="match status" value="1"/>
</dbReference>
<reference evidence="1 2" key="1">
    <citation type="journal article" date="2016" name="Nat. Commun.">
        <title>Thousands of microbial genomes shed light on interconnected biogeochemical processes in an aquifer system.</title>
        <authorList>
            <person name="Anantharaman K."/>
            <person name="Brown C.T."/>
            <person name="Hug L.A."/>
            <person name="Sharon I."/>
            <person name="Castelle C.J."/>
            <person name="Probst A.J."/>
            <person name="Thomas B.C."/>
            <person name="Singh A."/>
            <person name="Wilkins M.J."/>
            <person name="Karaoz U."/>
            <person name="Brodie E.L."/>
            <person name="Williams K.H."/>
            <person name="Hubbard S.S."/>
            <person name="Banfield J.F."/>
        </authorList>
    </citation>
    <scope>NUCLEOTIDE SEQUENCE [LARGE SCALE GENOMIC DNA]</scope>
</reference>
<evidence type="ECO:0000313" key="2">
    <source>
        <dbReference type="Proteomes" id="UP000176988"/>
    </source>
</evidence>
<dbReference type="EMBL" id="MGFG01000012">
    <property type="protein sequence ID" value="OGM01195.1"/>
    <property type="molecule type" value="Genomic_DNA"/>
</dbReference>
<gene>
    <name evidence="1" type="ORF">A2480_03770</name>
</gene>
<sequence length="529" mass="57323">MLLAALLTAGCDNGDTGIGTPNTSRLPGGRSIATLPTRPLSIGIANLATEDALPLGPSGMFAVDGGYIVPDNVNRTVHVLREDLSHRGTMDVSDHARGVTAAVQDGEDIVLLDSASEIPALVRITADGSSRRLDMPTEEVSQPSGLTHDDNGLIVEFAGGERLYRASVLDGTVSLEPTDGYEWNGTRYSVELPEEQFGRERTVRIGDSRTIITVPNMLGSARILGINEDGDAFVLVEDVAFLPEVSVEQTVWKISPDGTIIETARVPYEESEVRGSFGVTVGHDDEPVVMTTSVDRLNFWHVTPVAPEIALSREPTETFTVSRDDPEEQPLDENSGVARSALYTYSGSCLTSSQMLSNINEYGNVYRYLSSSNIYYSSWCSGREAPSYLGSPRYYSSVSYDWGGFDTPSGFSNAMSSGYKAGNMNTSYVLSCSYGVDCSGFVSRIWGLTYKLSTSSIPSYSTAAYGPTYQLGEVFNYPGNHVVVFAGSAYNGIFAYEATALNNYDRVVYTYRTWSSLSGYSARRSNTMC</sequence>
<comment type="caution">
    <text evidence="1">The sequence shown here is derived from an EMBL/GenBank/DDBJ whole genome shotgun (WGS) entry which is preliminary data.</text>
</comment>
<name>A0A1F7WGM4_9BACT</name>
<dbReference type="AlphaFoldDB" id="A0A1F7WGM4"/>
<proteinExistence type="predicted"/>
<organism evidence="1 2">
    <name type="scientific">Candidatus Uhrbacteria bacterium RIFOXYC2_FULL_47_19</name>
    <dbReference type="NCBI Taxonomy" id="1802424"/>
    <lineage>
        <taxon>Bacteria</taxon>
        <taxon>Candidatus Uhriibacteriota</taxon>
    </lineage>
</organism>
<dbReference type="Proteomes" id="UP000176988">
    <property type="component" value="Unassembled WGS sequence"/>
</dbReference>
<accession>A0A1F7WGM4</accession>
<evidence type="ECO:0000313" key="1">
    <source>
        <dbReference type="EMBL" id="OGM01195.1"/>
    </source>
</evidence>
<protein>
    <submittedName>
        <fullName evidence="1">Uncharacterized protein</fullName>
    </submittedName>
</protein>